<dbReference type="NCBIfam" id="TIGR01007">
    <property type="entry name" value="eps_fam"/>
    <property type="match status" value="1"/>
</dbReference>
<dbReference type="AlphaFoldDB" id="A0A9X2PDV7"/>
<comment type="caution">
    <text evidence="21">The sequence shown here is derived from an EMBL/GenBank/DDBJ whole genome shotgun (WGS) entry which is preliminary data.</text>
</comment>
<dbReference type="Gene3D" id="3.40.50.300">
    <property type="entry name" value="P-loop containing nucleotide triphosphate hydrolases"/>
    <property type="match status" value="1"/>
</dbReference>
<keyword evidence="16" id="KW-0175">Coiled coil</keyword>
<feature type="transmembrane region" description="Helical" evidence="17">
    <location>
        <begin position="32"/>
        <end position="51"/>
    </location>
</feature>
<dbReference type="Pfam" id="PF13614">
    <property type="entry name" value="AAA_31"/>
    <property type="match status" value="1"/>
</dbReference>
<dbReference type="RefSeq" id="WP_258733247.1">
    <property type="nucleotide sequence ID" value="NZ_JANTHZ010000005.1"/>
</dbReference>
<evidence type="ECO:0000259" key="19">
    <source>
        <dbReference type="Pfam" id="PF13614"/>
    </source>
</evidence>
<keyword evidence="7 21" id="KW-0808">Transferase</keyword>
<evidence type="ECO:0000256" key="1">
    <source>
        <dbReference type="ARBA" id="ARBA00004429"/>
    </source>
</evidence>
<dbReference type="EC" id="2.7.10.2" evidence="4"/>
<evidence type="ECO:0000256" key="4">
    <source>
        <dbReference type="ARBA" id="ARBA00011903"/>
    </source>
</evidence>
<keyword evidence="9" id="KW-0547">Nucleotide-binding</keyword>
<keyword evidence="14" id="KW-0829">Tyrosine-protein kinase</keyword>
<feature type="domain" description="Polysaccharide chain length determinant N-terminal" evidence="18">
    <location>
        <begin position="16"/>
        <end position="106"/>
    </location>
</feature>
<evidence type="ECO:0000256" key="9">
    <source>
        <dbReference type="ARBA" id="ARBA00022741"/>
    </source>
</evidence>
<evidence type="ECO:0000256" key="14">
    <source>
        <dbReference type="ARBA" id="ARBA00023137"/>
    </source>
</evidence>
<comment type="similarity">
    <text evidence="3">Belongs to the etk/wzc family.</text>
</comment>
<evidence type="ECO:0000256" key="2">
    <source>
        <dbReference type="ARBA" id="ARBA00007316"/>
    </source>
</evidence>
<proteinExistence type="inferred from homology"/>
<evidence type="ECO:0000256" key="15">
    <source>
        <dbReference type="ARBA" id="ARBA00051245"/>
    </source>
</evidence>
<keyword evidence="12 17" id="KW-1133">Transmembrane helix</keyword>
<evidence type="ECO:0000313" key="21">
    <source>
        <dbReference type="EMBL" id="MCS0496090.1"/>
    </source>
</evidence>
<keyword evidence="10" id="KW-0418">Kinase</keyword>
<dbReference type="InterPro" id="IPR025669">
    <property type="entry name" value="AAA_dom"/>
</dbReference>
<dbReference type="InterPro" id="IPR027417">
    <property type="entry name" value="P-loop_NTPase"/>
</dbReference>
<protein>
    <recommendedName>
        <fullName evidence="4">non-specific protein-tyrosine kinase</fullName>
        <ecNumber evidence="4">2.7.10.2</ecNumber>
    </recommendedName>
</protein>
<dbReference type="Proteomes" id="UP001151088">
    <property type="component" value="Unassembled WGS sequence"/>
</dbReference>
<feature type="domain" description="AAA" evidence="19">
    <location>
        <begin position="545"/>
        <end position="690"/>
    </location>
</feature>
<evidence type="ECO:0000256" key="13">
    <source>
        <dbReference type="ARBA" id="ARBA00023136"/>
    </source>
</evidence>
<keyword evidence="6" id="KW-0997">Cell inner membrane</keyword>
<reference evidence="21" key="1">
    <citation type="submission" date="2022-08" db="EMBL/GenBank/DDBJ databases">
        <authorList>
            <person name="Li F."/>
        </authorList>
    </citation>
    <scope>NUCLEOTIDE SEQUENCE</scope>
    <source>
        <strain evidence="21">MQZ15Z-1</strain>
    </source>
</reference>
<dbReference type="CDD" id="cd05387">
    <property type="entry name" value="BY-kinase"/>
    <property type="match status" value="1"/>
</dbReference>
<sequence>MHGQIATGQKAEEEGQVDLHVVVDFLARRWRLILAVALSIVALTIVIMMTLTPRYTSTAQILLDPNSRQNLGGELSGLDGVLDPTGFDNQTSIISSVNFLRRVVEKEDLVHDPEFGDAAQSPSFIGAVFASIKSIFSSRDGASDQTQNADGVNIPPDVRASIHKLGAALSVSRITRTAILQVSVTSVDPNRAARLANAVADAFIVDQLENRYDAARRASTWLTDRLQSLRDSLRKSEEAVTQFRNDNKLFDVGGETTLNQQQLSEVNAELVKIQTEAAAKRAKYEQAEQIIKSGGNVEALPDVIHSAVIGDLRSRLAEVSSREADLVTRYGARHPLVVNVRAERREIERQIDAEVQRIVANLKNDYEVAQSRADAMKANVAAASGQSGQESTLTVHLRELERDAAANRTLYETFLNQAKLTSEQSQVNIQDARIITPALPSGTPSFPRTSIFLAMGAALGLVFGVGVAALLDMLNAGFNSPRQVEEQTGLAVLSTIEWVDTSEGNTEGVPAVNYLVNKPLSRFSESIRSLRAGIQMSNVDEPPRIVEVTSAAPGEGKSMLAISLAVSAATSGKRVLLIDCDLRRPSVTQQFGLTDRPGLVELLAQSASTDGILYRDKASGVYVLGSGAKTQNPPDLLGSARMQHLIEQLRETFDFVVLDVPPIGPVIDASVLAPLVDKVLFVVRWNATAREFVRHAIERLPGDRKVCGIALNMVDLRRTPRYGRYSYYSSAYYKKYYVG</sequence>
<feature type="transmembrane region" description="Helical" evidence="17">
    <location>
        <begin position="451"/>
        <end position="471"/>
    </location>
</feature>
<dbReference type="PANTHER" id="PTHR32309">
    <property type="entry name" value="TYROSINE-PROTEIN KINASE"/>
    <property type="match status" value="1"/>
</dbReference>
<dbReference type="PANTHER" id="PTHR32309:SF13">
    <property type="entry name" value="FERRIC ENTEROBACTIN TRANSPORT PROTEIN FEPE"/>
    <property type="match status" value="1"/>
</dbReference>
<dbReference type="GO" id="GO:0005886">
    <property type="term" value="C:plasma membrane"/>
    <property type="evidence" value="ECO:0007669"/>
    <property type="project" value="UniProtKB-SubCell"/>
</dbReference>
<evidence type="ECO:0000259" key="20">
    <source>
        <dbReference type="Pfam" id="PF13807"/>
    </source>
</evidence>
<comment type="catalytic activity">
    <reaction evidence="15">
        <text>L-tyrosyl-[protein] + ATP = O-phospho-L-tyrosyl-[protein] + ADP + H(+)</text>
        <dbReference type="Rhea" id="RHEA:10596"/>
        <dbReference type="Rhea" id="RHEA-COMP:10136"/>
        <dbReference type="Rhea" id="RHEA-COMP:20101"/>
        <dbReference type="ChEBI" id="CHEBI:15378"/>
        <dbReference type="ChEBI" id="CHEBI:30616"/>
        <dbReference type="ChEBI" id="CHEBI:46858"/>
        <dbReference type="ChEBI" id="CHEBI:61978"/>
        <dbReference type="ChEBI" id="CHEBI:456216"/>
        <dbReference type="EC" id="2.7.10.2"/>
    </reaction>
</comment>
<keyword evidence="8 17" id="KW-0812">Transmembrane</keyword>
<dbReference type="InterPro" id="IPR003856">
    <property type="entry name" value="LPS_length_determ_N"/>
</dbReference>
<accession>A0A9X2PDV7</accession>
<evidence type="ECO:0000256" key="7">
    <source>
        <dbReference type="ARBA" id="ARBA00022679"/>
    </source>
</evidence>
<dbReference type="GO" id="GO:0004715">
    <property type="term" value="F:non-membrane spanning protein tyrosine kinase activity"/>
    <property type="evidence" value="ECO:0007669"/>
    <property type="project" value="UniProtKB-EC"/>
</dbReference>
<evidence type="ECO:0000256" key="10">
    <source>
        <dbReference type="ARBA" id="ARBA00022777"/>
    </source>
</evidence>
<evidence type="ECO:0000313" key="22">
    <source>
        <dbReference type="Proteomes" id="UP001151088"/>
    </source>
</evidence>
<feature type="domain" description="Tyrosine-protein kinase G-rich" evidence="20">
    <location>
        <begin position="399"/>
        <end position="469"/>
    </location>
</feature>
<name>A0A9X2PDV7_9HYPH</name>
<comment type="similarity">
    <text evidence="2">Belongs to the CpsD/CapB family.</text>
</comment>
<organism evidence="21 22">
    <name type="scientific">Ancylobacter mangrovi</name>
    <dbReference type="NCBI Taxonomy" id="2972472"/>
    <lineage>
        <taxon>Bacteria</taxon>
        <taxon>Pseudomonadati</taxon>
        <taxon>Pseudomonadota</taxon>
        <taxon>Alphaproteobacteria</taxon>
        <taxon>Hyphomicrobiales</taxon>
        <taxon>Xanthobacteraceae</taxon>
        <taxon>Ancylobacter</taxon>
    </lineage>
</organism>
<dbReference type="InterPro" id="IPR005702">
    <property type="entry name" value="Wzc-like_C"/>
</dbReference>
<dbReference type="InterPro" id="IPR050445">
    <property type="entry name" value="Bact_polysacc_biosynth/exp"/>
</dbReference>
<evidence type="ECO:0000256" key="11">
    <source>
        <dbReference type="ARBA" id="ARBA00022840"/>
    </source>
</evidence>
<dbReference type="GO" id="GO:0005524">
    <property type="term" value="F:ATP binding"/>
    <property type="evidence" value="ECO:0007669"/>
    <property type="project" value="UniProtKB-KW"/>
</dbReference>
<keyword evidence="11" id="KW-0067">ATP-binding</keyword>
<dbReference type="InterPro" id="IPR005700">
    <property type="entry name" value="EPS_ExoP-like"/>
</dbReference>
<gene>
    <name evidence="21" type="ORF">NVS89_13375</name>
</gene>
<dbReference type="Pfam" id="PF13807">
    <property type="entry name" value="GNVR"/>
    <property type="match status" value="1"/>
</dbReference>
<keyword evidence="5" id="KW-1003">Cell membrane</keyword>
<evidence type="ECO:0000259" key="18">
    <source>
        <dbReference type="Pfam" id="PF02706"/>
    </source>
</evidence>
<dbReference type="SUPFAM" id="SSF52540">
    <property type="entry name" value="P-loop containing nucleoside triphosphate hydrolases"/>
    <property type="match status" value="1"/>
</dbReference>
<feature type="coiled-coil region" evidence="16">
    <location>
        <begin position="337"/>
        <end position="379"/>
    </location>
</feature>
<dbReference type="EMBL" id="JANTHZ010000005">
    <property type="protein sequence ID" value="MCS0496090.1"/>
    <property type="molecule type" value="Genomic_DNA"/>
</dbReference>
<dbReference type="NCBIfam" id="TIGR01005">
    <property type="entry name" value="eps_transp_fam"/>
    <property type="match status" value="1"/>
</dbReference>
<dbReference type="InterPro" id="IPR032807">
    <property type="entry name" value="GNVR"/>
</dbReference>
<evidence type="ECO:0000256" key="5">
    <source>
        <dbReference type="ARBA" id="ARBA00022475"/>
    </source>
</evidence>
<comment type="subcellular location">
    <subcellularLocation>
        <location evidence="1">Cell inner membrane</location>
        <topology evidence="1">Multi-pass membrane protein</topology>
    </subcellularLocation>
</comment>
<evidence type="ECO:0000256" key="16">
    <source>
        <dbReference type="SAM" id="Coils"/>
    </source>
</evidence>
<evidence type="ECO:0000256" key="17">
    <source>
        <dbReference type="SAM" id="Phobius"/>
    </source>
</evidence>
<feature type="coiled-coil region" evidence="16">
    <location>
        <begin position="226"/>
        <end position="290"/>
    </location>
</feature>
<dbReference type="Pfam" id="PF02706">
    <property type="entry name" value="Wzz"/>
    <property type="match status" value="1"/>
</dbReference>
<evidence type="ECO:0000256" key="6">
    <source>
        <dbReference type="ARBA" id="ARBA00022519"/>
    </source>
</evidence>
<keyword evidence="22" id="KW-1185">Reference proteome</keyword>
<evidence type="ECO:0000256" key="8">
    <source>
        <dbReference type="ARBA" id="ARBA00022692"/>
    </source>
</evidence>
<evidence type="ECO:0000256" key="3">
    <source>
        <dbReference type="ARBA" id="ARBA00008883"/>
    </source>
</evidence>
<keyword evidence="13 17" id="KW-0472">Membrane</keyword>
<evidence type="ECO:0000256" key="12">
    <source>
        <dbReference type="ARBA" id="ARBA00022989"/>
    </source>
</evidence>